<comment type="caution">
    <text evidence="2">The sequence shown here is derived from an EMBL/GenBank/DDBJ whole genome shotgun (WGS) entry which is preliminary data.</text>
</comment>
<evidence type="ECO:0008006" key="4">
    <source>
        <dbReference type="Google" id="ProtNLM"/>
    </source>
</evidence>
<evidence type="ECO:0000256" key="1">
    <source>
        <dbReference type="SAM" id="Phobius"/>
    </source>
</evidence>
<proteinExistence type="predicted"/>
<keyword evidence="1" id="KW-0472">Membrane</keyword>
<keyword evidence="1" id="KW-0812">Transmembrane</keyword>
<evidence type="ECO:0000313" key="3">
    <source>
        <dbReference type="Proteomes" id="UP000190669"/>
    </source>
</evidence>
<reference evidence="2 3" key="1">
    <citation type="submission" date="2017-02" db="EMBL/GenBank/DDBJ databases">
        <authorList>
            <person name="Varghese N."/>
            <person name="Submissions S."/>
        </authorList>
    </citation>
    <scope>NUCLEOTIDE SEQUENCE [LARGE SCALE GENOMIC DNA]</scope>
    <source>
        <strain evidence="2 3">DSM 16775</strain>
    </source>
</reference>
<keyword evidence="1" id="KW-1133">Transmembrane helix</keyword>
<keyword evidence="3" id="KW-1185">Reference proteome</keyword>
<accession>A0ABY1L971</accession>
<feature type="transmembrane region" description="Helical" evidence="1">
    <location>
        <begin position="21"/>
        <end position="39"/>
    </location>
</feature>
<dbReference type="RefSeq" id="WP_079465271.1">
    <property type="nucleotide sequence ID" value="NZ_CP033934.1"/>
</dbReference>
<organism evidence="2 3">
    <name type="scientific">Chryseobacterium balustinum</name>
    <dbReference type="NCBI Taxonomy" id="246"/>
    <lineage>
        <taxon>Bacteria</taxon>
        <taxon>Pseudomonadati</taxon>
        <taxon>Bacteroidota</taxon>
        <taxon>Flavobacteriia</taxon>
        <taxon>Flavobacteriales</taxon>
        <taxon>Weeksellaceae</taxon>
        <taxon>Chryseobacterium group</taxon>
        <taxon>Chryseobacterium</taxon>
    </lineage>
</organism>
<dbReference type="EMBL" id="FUZE01000007">
    <property type="protein sequence ID" value="SKB75216.1"/>
    <property type="molecule type" value="Genomic_DNA"/>
</dbReference>
<gene>
    <name evidence="2" type="ORF">SAMN05421800_107151</name>
</gene>
<sequence>MMEKKLLKKRIPRKKIILSTFLGFVTLIAIFPFALDFYLQKKLPDLINEKTPYKVLLKDFNLSLLKGNLTVNDLEISTKNPKNQYITQINGKIKNLNITDLNIWKAVFSNKYHADQFTLTDSDIKVKLAALKKDQKPSNKKINLHINNIAIYNVNAAIENGRGKTVFRGQHINVQLKDIKQNASGNKIPIAFSEFKIDAENVQIGVNDFYEINAKKINAANKTLQLVQFHLKPIQAVAQYNSKNVFDFSTQNLAAKDFNISQDSLIVSDITFTQPDLKVYSTGKNTVDKSNNSKEIDLKIGLKNITFQKGKINVFQVNKEKTASVENFNFKMSDIVFDKNTVKEKIPFRFTKHDIEAENIYFKADQLQAVKIKSITSRNANITIDGFQVLALGTSSTKDVFSVSTDQIKILNNKSRYIGQNLDIKLDGIEIHNPSVQIITATKNKKKTQKATTHPPFTAHIGFIRVNNGKVLQNQQNVEKLAVGKPDIKVDKVFRNTERFKEKMASVENFNFKMSDIVFDKNTVKEKIPFRFTKHDIEAENIYFKADQLQAVKIKSIASRNANITIDGFQVLALGKSSTKDVFSVSTDQIKILNNKSRYIGQNLDIKLDGIEVNNPSVQIITATKNKKKTQKATTPQSFTAHIGFIRVNNGKVSQKKQNVEKLAIGKLDIKVDKVFSNTELFKKDIPFKTEKNYVNAKNIRLDAGKYYYLKVAEIKTTGKNTDISEFNYLPKYSRAGFSKVIAKESDLYTIKVKKINIKDHNTQLGKNSSIDLSKISIDGLHCNIYHDLAPPDDIAVRYLFSKKLRDVKIPLFIKEISIKNSDLEYEEDAEKSNIPGKLTFNNFQALITNVNNAKIKGRPTIINTDASFDFYGKAETKVNWKFDVKDLADKFTIKGDVQKLSADNVNLFVRPYLNITLDGNIDYLKFDYYGSQEGIAGKFYFKYNDMYVNFLNKKGNERKFLNTIANWFVKNESKGEPGHVVIDKKREPERSFFSMLWQGIMEGLKKYLI</sequence>
<protein>
    <recommendedName>
        <fullName evidence="4">DUF748 domain-containing protein</fullName>
    </recommendedName>
</protein>
<name>A0ABY1L971_9FLAO</name>
<evidence type="ECO:0000313" key="2">
    <source>
        <dbReference type="EMBL" id="SKB75216.1"/>
    </source>
</evidence>
<dbReference type="Proteomes" id="UP000190669">
    <property type="component" value="Unassembled WGS sequence"/>
</dbReference>